<dbReference type="EMBL" id="REGN01004642">
    <property type="protein sequence ID" value="RNA16735.1"/>
    <property type="molecule type" value="Genomic_DNA"/>
</dbReference>
<gene>
    <name evidence="1" type="ORF">BpHYR1_009693</name>
</gene>
<comment type="caution">
    <text evidence="1">The sequence shown here is derived from an EMBL/GenBank/DDBJ whole genome shotgun (WGS) entry which is preliminary data.</text>
</comment>
<evidence type="ECO:0000313" key="1">
    <source>
        <dbReference type="EMBL" id="RNA16735.1"/>
    </source>
</evidence>
<proteinExistence type="predicted"/>
<organism evidence="1 2">
    <name type="scientific">Brachionus plicatilis</name>
    <name type="common">Marine rotifer</name>
    <name type="synonym">Brachionus muelleri</name>
    <dbReference type="NCBI Taxonomy" id="10195"/>
    <lineage>
        <taxon>Eukaryota</taxon>
        <taxon>Metazoa</taxon>
        <taxon>Spiralia</taxon>
        <taxon>Gnathifera</taxon>
        <taxon>Rotifera</taxon>
        <taxon>Eurotatoria</taxon>
        <taxon>Monogononta</taxon>
        <taxon>Pseudotrocha</taxon>
        <taxon>Ploima</taxon>
        <taxon>Brachionidae</taxon>
        <taxon>Brachionus</taxon>
    </lineage>
</organism>
<dbReference type="AlphaFoldDB" id="A0A3M7R0H0"/>
<name>A0A3M7R0H0_BRAPC</name>
<keyword evidence="2" id="KW-1185">Reference proteome</keyword>
<protein>
    <submittedName>
        <fullName evidence="1">Uncharacterized protein</fullName>
    </submittedName>
</protein>
<accession>A0A3M7R0H0</accession>
<reference evidence="1 2" key="1">
    <citation type="journal article" date="2018" name="Sci. Rep.">
        <title>Genomic signatures of local adaptation to the degree of environmental predictability in rotifers.</title>
        <authorList>
            <person name="Franch-Gras L."/>
            <person name="Hahn C."/>
            <person name="Garcia-Roger E.M."/>
            <person name="Carmona M.J."/>
            <person name="Serra M."/>
            <person name="Gomez A."/>
        </authorList>
    </citation>
    <scope>NUCLEOTIDE SEQUENCE [LARGE SCALE GENOMIC DNA]</scope>
    <source>
        <strain evidence="1">HYR1</strain>
    </source>
</reference>
<evidence type="ECO:0000313" key="2">
    <source>
        <dbReference type="Proteomes" id="UP000276133"/>
    </source>
</evidence>
<sequence length="99" mass="10651">MYKLLNLLKFNLHIIDKSVKVFNWSGKLSLRSVICVFNLTNSLLHILHVSFLPFCVTTSSISAISKAVPILSKGAVASSSESVVSLSSSSSISSSDSDF</sequence>
<dbReference type="Proteomes" id="UP000276133">
    <property type="component" value="Unassembled WGS sequence"/>
</dbReference>